<reference evidence="1" key="2">
    <citation type="submission" date="2014-07" db="EMBL/GenBank/DDBJ databases">
        <title>Genetics and epidemiology of antimicrobial resistance in B. fragilis group.</title>
        <authorList>
            <person name="Sydenham T.V."/>
            <person name="Hasman H."/>
            <person name="Kemp M."/>
            <person name="Justesen U.S."/>
        </authorList>
    </citation>
    <scope>NUCLEOTIDE SEQUENCE [LARGE SCALE GENOMIC DNA]</scope>
    <source>
        <strain evidence="1">DCMOUH0018B</strain>
    </source>
</reference>
<accession>A0A0I9RZI8</accession>
<evidence type="ECO:0000313" key="4">
    <source>
        <dbReference type="Proteomes" id="UP000036847"/>
    </source>
</evidence>
<dbReference type="RefSeq" id="WP_032535765.1">
    <property type="nucleotide sequence ID" value="NZ_CAEUHN010000012.1"/>
</dbReference>
<reference evidence="2 4" key="4">
    <citation type="submission" date="2019-03" db="EMBL/GenBank/DDBJ databases">
        <title>Complete genome assembly of MDR B. fragilis.</title>
        <authorList>
            <person name="Sydenham T.V."/>
            <person name="Hasman H."/>
            <person name="Justesen U.S."/>
        </authorList>
    </citation>
    <scope>NUCLEOTIDE SEQUENCE [LARGE SCALE GENOMIC DNA]</scope>
    <source>
        <strain evidence="2 4">DCMSKEJBY0001B</strain>
    </source>
</reference>
<reference evidence="1" key="1">
    <citation type="book" date="2014" name="THE 24TH EUROPEAN CONGRESS OF CLINICAL MICROBIOLOGY AND INFECTIOUS DISEASES" publisher="ECCMID 2014" city="Barcelona, Spain">
        <title>Identification of resistance genes in three multidrug-resistant Bacteroides fragilis isolates by whole genome sequencing.</title>
        <editorList>
            <person name="Unknown"/>
            <person name="A."/>
        </editorList>
        <authorList>
            <person name="Sydenham T.V."/>
            <person name="Hasman H."/>
            <person name="Wang M."/>
            <person name="Soki J."/>
            <person name="Nagy E."/>
            <person name="Justesen U.S."/>
        </authorList>
    </citation>
    <scope>NUCLEOTIDE SEQUENCE</scope>
    <source>
        <strain evidence="1">DCMOUH0018B</strain>
        <strain evidence="2">DCMSKEJBY0001B</strain>
    </source>
</reference>
<evidence type="ECO:0000313" key="5">
    <source>
        <dbReference type="Proteomes" id="UP000266644"/>
    </source>
</evidence>
<protein>
    <submittedName>
        <fullName evidence="2">DUF1573 domain-containing protein</fullName>
    </submittedName>
</protein>
<name>A0A0I9RZI8_BACFG</name>
<dbReference type="PATRIC" id="fig|817.51.peg.1210"/>
<proteinExistence type="predicted"/>
<dbReference type="Pfam" id="PF07610">
    <property type="entry name" value="DUF1573"/>
    <property type="match status" value="1"/>
</dbReference>
<evidence type="ECO:0000313" key="1">
    <source>
        <dbReference type="EMBL" id="KFX72821.1"/>
    </source>
</evidence>
<gene>
    <name evidence="3" type="ORF">DW228_17245</name>
    <name evidence="2" type="ORF">EC80_019335</name>
    <name evidence="1" type="ORF">EE52_0220960</name>
</gene>
<dbReference type="PANTHER" id="PTHR37833:SF1">
    <property type="entry name" value="SIGNAL PEPTIDE PROTEIN"/>
    <property type="match status" value="1"/>
</dbReference>
<dbReference type="Proteomes" id="UP000036847">
    <property type="component" value="Chromosome"/>
</dbReference>
<dbReference type="OrthoDB" id="1449040at2"/>
<reference evidence="3 5" key="3">
    <citation type="submission" date="2018-08" db="EMBL/GenBank/DDBJ databases">
        <title>A genome reference for cultivated species of the human gut microbiota.</title>
        <authorList>
            <person name="Zou Y."/>
            <person name="Xue W."/>
            <person name="Luo G."/>
        </authorList>
    </citation>
    <scope>NUCLEOTIDE SEQUENCE [LARGE SCALE GENOMIC DNA]</scope>
    <source>
        <strain evidence="3 5">AM18-6</strain>
    </source>
</reference>
<dbReference type="InterPro" id="IPR011467">
    <property type="entry name" value="DUF1573"/>
</dbReference>
<dbReference type="Proteomes" id="UP000266644">
    <property type="component" value="Unassembled WGS sequence"/>
</dbReference>
<dbReference type="PANTHER" id="PTHR37833">
    <property type="entry name" value="LIPOPROTEIN-RELATED"/>
    <property type="match status" value="1"/>
</dbReference>
<dbReference type="EMBL" id="CP036546">
    <property type="protein sequence ID" value="QCQ46824.1"/>
    <property type="molecule type" value="Genomic_DNA"/>
</dbReference>
<dbReference type="Gene3D" id="3.40.30.10">
    <property type="entry name" value="Glutaredoxin"/>
    <property type="match status" value="1"/>
</dbReference>
<dbReference type="EMBL" id="QRJE01000029">
    <property type="protein sequence ID" value="RHH08453.1"/>
    <property type="molecule type" value="Genomic_DNA"/>
</dbReference>
<organism evidence="1">
    <name type="scientific">Bacteroides fragilis</name>
    <dbReference type="NCBI Taxonomy" id="817"/>
    <lineage>
        <taxon>Bacteria</taxon>
        <taxon>Pseudomonadati</taxon>
        <taxon>Bacteroidota</taxon>
        <taxon>Bacteroidia</taxon>
        <taxon>Bacteroidales</taxon>
        <taxon>Bacteroidaceae</taxon>
        <taxon>Bacteroides</taxon>
    </lineage>
</organism>
<dbReference type="AlphaFoldDB" id="A0A0I9RZI8"/>
<dbReference type="PROSITE" id="PS51257">
    <property type="entry name" value="PROKAR_LIPOPROTEIN"/>
    <property type="match status" value="1"/>
</dbReference>
<dbReference type="EMBL" id="JMZZ02000225">
    <property type="protein sequence ID" value="KFX72821.1"/>
    <property type="molecule type" value="Genomic_DNA"/>
</dbReference>
<sequence length="291" mass="33185">MKYYNILLLISLVLGVCSCKNQNVERNLFIVKDLVGQNLILPDSLVFFNMDGQNIDVTIPKTKYRIVMYVDSIGCISCKLKLAKWKQFIVDVDSLSEKNTSFLFIFYPKMKKDIFYALKNDNFTYPICLDLENTFYDTNKIPGDMMLQTFLLDEDNKIVAIGNPIHNSKIKDLFLNIISGGQFHPDEKCPQTEVKIDALSMDLGMFDWKKEQKCIFTIQNTGKNLLVIDDINTSCGCTTVEYSKEPVQSGKSIDIAVTYKAEHPEHFNKTITVYCNSESSPLQLKIKGDAK</sequence>
<evidence type="ECO:0000313" key="3">
    <source>
        <dbReference type="EMBL" id="RHH08453.1"/>
    </source>
</evidence>
<dbReference type="InterPro" id="IPR013783">
    <property type="entry name" value="Ig-like_fold"/>
</dbReference>
<evidence type="ECO:0000313" key="2">
    <source>
        <dbReference type="EMBL" id="QCQ46824.1"/>
    </source>
</evidence>
<dbReference type="Gene3D" id="2.60.40.10">
    <property type="entry name" value="Immunoglobulins"/>
    <property type="match status" value="1"/>
</dbReference>